<dbReference type="OrthoDB" id="9805295at2"/>
<feature type="transmembrane region" description="Helical" evidence="1">
    <location>
        <begin position="64"/>
        <end position="82"/>
    </location>
</feature>
<dbReference type="InterPro" id="IPR045798">
    <property type="entry name" value="TrbL_Firmicutes"/>
</dbReference>
<sequence>METVLKAISDWIKSLLTAAIMSNLSGLFDDVNTQVGNIAQQVGTKPSSFEPRVFAMIEALSRNVVLPIAGVILTFIACYELIQMITEHNNMAQFEPALILKWIFKTAISVWMISNTFDIIMAVFDVTQQVVANSSGIISGNTRVNDIGLSMLQSSMMQMDVGPLFGLFLQSFFIGITMRILSIVIFVIVYGRMIEIYMMVSLAPVPMATWGNHEQSHVGQNYLRSLFALGFQGFLILICVAIYAVLLQNVAISGDAINSIWSIVGYTVLLCFTLFKTGSVARSILGAH</sequence>
<dbReference type="RefSeq" id="WP_055186028.1">
    <property type="nucleotide sequence ID" value="NZ_CYXN01000010.1"/>
</dbReference>
<dbReference type="EMBL" id="CYXN01000010">
    <property type="protein sequence ID" value="CUN01643.1"/>
    <property type="molecule type" value="Genomic_DNA"/>
</dbReference>
<evidence type="ECO:0008006" key="4">
    <source>
        <dbReference type="Google" id="ProtNLM"/>
    </source>
</evidence>
<keyword evidence="1" id="KW-1133">Transmembrane helix</keyword>
<dbReference type="Pfam" id="PF19478">
    <property type="entry name" value="TrbL_2"/>
    <property type="match status" value="1"/>
</dbReference>
<feature type="transmembrane region" description="Helical" evidence="1">
    <location>
        <begin position="164"/>
        <end position="190"/>
    </location>
</feature>
<dbReference type="Proteomes" id="UP000095649">
    <property type="component" value="Unassembled WGS sequence"/>
</dbReference>
<proteinExistence type="predicted"/>
<protein>
    <recommendedName>
        <fullName evidence="4">TrbL/VirB6 plasmid conjugal transfer protein</fullName>
    </recommendedName>
</protein>
<evidence type="ECO:0000256" key="1">
    <source>
        <dbReference type="SAM" id="Phobius"/>
    </source>
</evidence>
<organism evidence="2 3">
    <name type="scientific">Faecalibacterium prausnitzii</name>
    <dbReference type="NCBI Taxonomy" id="853"/>
    <lineage>
        <taxon>Bacteria</taxon>
        <taxon>Bacillati</taxon>
        <taxon>Bacillota</taxon>
        <taxon>Clostridia</taxon>
        <taxon>Eubacteriales</taxon>
        <taxon>Oscillospiraceae</taxon>
        <taxon>Faecalibacterium</taxon>
    </lineage>
</organism>
<keyword evidence="1" id="KW-0472">Membrane</keyword>
<name>A0A173TFP5_9FIRM</name>
<feature type="transmembrane region" description="Helical" evidence="1">
    <location>
        <begin position="258"/>
        <end position="275"/>
    </location>
</feature>
<accession>A0A173TFP5</accession>
<feature type="transmembrane region" description="Helical" evidence="1">
    <location>
        <begin position="226"/>
        <end position="246"/>
    </location>
</feature>
<evidence type="ECO:0000313" key="2">
    <source>
        <dbReference type="EMBL" id="CUN01643.1"/>
    </source>
</evidence>
<reference evidence="2 3" key="1">
    <citation type="submission" date="2015-09" db="EMBL/GenBank/DDBJ databases">
        <authorList>
            <consortium name="Pathogen Informatics"/>
        </authorList>
    </citation>
    <scope>NUCLEOTIDE SEQUENCE [LARGE SCALE GENOMIC DNA]</scope>
    <source>
        <strain evidence="2 3">2789STDY5834970</strain>
    </source>
</reference>
<keyword evidence="1" id="KW-0812">Transmembrane</keyword>
<evidence type="ECO:0000313" key="3">
    <source>
        <dbReference type="Proteomes" id="UP000095649"/>
    </source>
</evidence>
<gene>
    <name evidence="2" type="ORF">ERS852582_01561</name>
</gene>
<dbReference type="AlphaFoldDB" id="A0A173TFP5"/>